<evidence type="ECO:0000256" key="1">
    <source>
        <dbReference type="SAM" id="Phobius"/>
    </source>
</evidence>
<accession>A0A1J4MRR8</accession>
<dbReference type="GO" id="GO:0016020">
    <property type="term" value="C:membrane"/>
    <property type="evidence" value="ECO:0007669"/>
    <property type="project" value="InterPro"/>
</dbReference>
<dbReference type="Pfam" id="PF05992">
    <property type="entry name" value="SbmA_BacA"/>
    <property type="match status" value="1"/>
</dbReference>
<keyword evidence="3" id="KW-1185">Reference proteome</keyword>
<keyword evidence="1" id="KW-0812">Transmembrane</keyword>
<dbReference type="GeneID" id="92367129"/>
<sequence length="335" mass="38460">MIILRLYKSRKYAVKAWLISILIILLNISYAIFHISVTNWFEEVYNIIIKSLNTNDDTYIMEVRNNILNLPIYLVILGSIRVLNSLSLSLLLMIWRNCQTNNLFHHWQVIRHVEGAAQRVQEDTLIVMNVTRKLFPKITMAFIKGVSHFPMLYKASIKIGGIPPFYKNSQYALLVYVFSAIVLSCIALSISSSSIPIILKESQVAEASLRKDLVIGESHALYVENKDIENTFSSLSNIYEKLYYTMMRYELVSRLSEKIFESLPSIILLPAICSRKISLGECMSIIRCVNSTRSPIISILLNWDKINELYVAVKRLNSLEIMIAKHNTDCLLNTQ</sequence>
<feature type="transmembrane region" description="Helical" evidence="1">
    <location>
        <begin position="12"/>
        <end position="33"/>
    </location>
</feature>
<feature type="transmembrane region" description="Helical" evidence="1">
    <location>
        <begin position="72"/>
        <end position="95"/>
    </location>
</feature>
<protein>
    <submittedName>
        <fullName evidence="2">Uncharacterized protein</fullName>
    </submittedName>
</protein>
<comment type="caution">
    <text evidence="2">The sequence shown here is derived from an EMBL/GenBank/DDBJ whole genome shotgun (WGS) entry which is preliminary data.</text>
</comment>
<keyword evidence="1" id="KW-0472">Membrane</keyword>
<evidence type="ECO:0000313" key="3">
    <source>
        <dbReference type="Proteomes" id="UP000186804"/>
    </source>
</evidence>
<dbReference type="OrthoDB" id="339483at2759"/>
<dbReference type="GO" id="GO:0015833">
    <property type="term" value="P:peptide transport"/>
    <property type="evidence" value="ECO:0007669"/>
    <property type="project" value="InterPro"/>
</dbReference>
<gene>
    <name evidence="2" type="ORF">cand_029450</name>
</gene>
<dbReference type="Proteomes" id="UP000186804">
    <property type="component" value="Unassembled WGS sequence"/>
</dbReference>
<dbReference type="RefSeq" id="XP_067067546.1">
    <property type="nucleotide sequence ID" value="XM_067213172.1"/>
</dbReference>
<dbReference type="EMBL" id="LRBS01000085">
    <property type="protein sequence ID" value="OII75700.1"/>
    <property type="molecule type" value="Genomic_DNA"/>
</dbReference>
<organism evidence="2 3">
    <name type="scientific">Cryptosporidium andersoni</name>
    <dbReference type="NCBI Taxonomy" id="117008"/>
    <lineage>
        <taxon>Eukaryota</taxon>
        <taxon>Sar</taxon>
        <taxon>Alveolata</taxon>
        <taxon>Apicomplexa</taxon>
        <taxon>Conoidasida</taxon>
        <taxon>Coccidia</taxon>
        <taxon>Eucoccidiorida</taxon>
        <taxon>Eimeriorina</taxon>
        <taxon>Cryptosporidiidae</taxon>
        <taxon>Cryptosporidium</taxon>
    </lineage>
</organism>
<evidence type="ECO:0000313" key="2">
    <source>
        <dbReference type="EMBL" id="OII75700.1"/>
    </source>
</evidence>
<keyword evidence="1" id="KW-1133">Transmembrane helix</keyword>
<dbReference type="InterPro" id="IPR009248">
    <property type="entry name" value="SbmA_BacA"/>
</dbReference>
<dbReference type="VEuPathDB" id="CryptoDB:cand_029450"/>
<proteinExistence type="predicted"/>
<dbReference type="GO" id="GO:1904680">
    <property type="term" value="F:peptide transmembrane transporter activity"/>
    <property type="evidence" value="ECO:0007669"/>
    <property type="project" value="InterPro"/>
</dbReference>
<name>A0A1J4MRR8_9CRYT</name>
<feature type="transmembrane region" description="Helical" evidence="1">
    <location>
        <begin position="171"/>
        <end position="190"/>
    </location>
</feature>
<reference evidence="2 3" key="1">
    <citation type="submission" date="2016-10" db="EMBL/GenBank/DDBJ databases">
        <title>Reductive evolution of mitochondrial metabolism and differential evolution of invasion-related proteins in Cryptosporidium.</title>
        <authorList>
            <person name="Liu S."/>
            <person name="Roellig D.M."/>
            <person name="Guo Y."/>
            <person name="Li N."/>
            <person name="Frace M.A."/>
            <person name="Tang K."/>
            <person name="Zhang L."/>
            <person name="Feng Y."/>
            <person name="Xiao L."/>
        </authorList>
    </citation>
    <scope>NUCLEOTIDE SEQUENCE [LARGE SCALE GENOMIC DNA]</scope>
    <source>
        <strain evidence="2">30847</strain>
    </source>
</reference>
<dbReference type="AlphaFoldDB" id="A0A1J4MRR8"/>